<evidence type="ECO:0000313" key="2">
    <source>
        <dbReference type="Proteomes" id="UP000664032"/>
    </source>
</evidence>
<organism evidence="1 2">
    <name type="scientific">Psilocybe cubensis</name>
    <name type="common">Psychedelic mushroom</name>
    <name type="synonym">Stropharia cubensis</name>
    <dbReference type="NCBI Taxonomy" id="181762"/>
    <lineage>
        <taxon>Eukaryota</taxon>
        <taxon>Fungi</taxon>
        <taxon>Dikarya</taxon>
        <taxon>Basidiomycota</taxon>
        <taxon>Agaricomycotina</taxon>
        <taxon>Agaricomycetes</taxon>
        <taxon>Agaricomycetidae</taxon>
        <taxon>Agaricales</taxon>
        <taxon>Agaricineae</taxon>
        <taxon>Strophariaceae</taxon>
        <taxon>Psilocybe</taxon>
    </lineage>
</organism>
<comment type="caution">
    <text evidence="1">The sequence shown here is derived from an EMBL/GenBank/DDBJ whole genome shotgun (WGS) entry which is preliminary data.</text>
</comment>
<dbReference type="Proteomes" id="UP000664032">
    <property type="component" value="Unassembled WGS sequence"/>
</dbReference>
<proteinExistence type="predicted"/>
<name>A0ACB8HFK9_PSICU</name>
<evidence type="ECO:0000313" key="1">
    <source>
        <dbReference type="EMBL" id="KAH9486790.1"/>
    </source>
</evidence>
<accession>A0ACB8HFK9</accession>
<gene>
    <name evidence="1" type="ORF">JR316_0000855</name>
</gene>
<sequence length="639" mass="71713">MVQPSATVVPPEVLSSATPTRSLPTLVGYPSQGHYNNLQPRITPTPTSTCPPNALVVQLSTTLLIPDYSRFFAPTNIETFSPSYTALADGSLLTPPFNRDITDSNLSLLVTGALAIIFARNIIVSGDYVRRGKVKKRFLFYVLFLSQILSPIAFIPVILSYFSQSLHCTAVIILSCVSGTTSLALLITVILGVKVYKCLNNAWFVLVILGLFQAASTTLVVFDVISTKGIRRLTGSSCIRSDDLRYTRYFVITQFLESLFICCCFVYVCWKSRGSPDARGRISIELSMDELPIEVPEDPPEKVQTTRRGWWDYVSEVDNRPEPDDRETTIKKPPKRVLKTFLSTIGDFRERQREIKRKRLRAYKKTAQRNVENPSNLPREGEMNDSRNSFAPSYMSRLSRLIPRMELFQEVIKDELLYTTFFTSTCVIVAVLAIIGVNFKNGLSVTGWIALNCNFGRVVHRHERDVLLQQPTRCAIITQAANKIAARERRTQARTLSSTLPLTRSLRIASTSDPFADTHALEKPTNPFISALDDKVSGEQPSPEDHDFSSTISILRPNQRDENMTTSQFAARHLSQLPQDLDVPTSTLGTPLVPVSEADISQQQRFYQDWIISGSRPSSYSASERSIQVRETLYGDRTQ</sequence>
<protein>
    <submittedName>
        <fullName evidence="1">Uncharacterized protein</fullName>
    </submittedName>
</protein>
<dbReference type="EMBL" id="JAFIQS020000001">
    <property type="protein sequence ID" value="KAH9486790.1"/>
    <property type="molecule type" value="Genomic_DNA"/>
</dbReference>
<keyword evidence="2" id="KW-1185">Reference proteome</keyword>
<reference evidence="1" key="1">
    <citation type="submission" date="2021-10" db="EMBL/GenBank/DDBJ databases">
        <title>Psilocybe cubensis genome.</title>
        <authorList>
            <person name="Mckernan K.J."/>
            <person name="Crawford S."/>
            <person name="Trippe A."/>
            <person name="Kane L.T."/>
            <person name="Mclaughlin S."/>
        </authorList>
    </citation>
    <scope>NUCLEOTIDE SEQUENCE</scope>
    <source>
        <strain evidence="1">MGC-MH-2018</strain>
    </source>
</reference>